<proteinExistence type="predicted"/>
<accession>A0A151JXN4</accession>
<protein>
    <recommendedName>
        <fullName evidence="1">Double jelly roll-like domain-containing protein</fullName>
    </recommendedName>
</protein>
<evidence type="ECO:0000313" key="2">
    <source>
        <dbReference type="EMBL" id="KYN40032.1"/>
    </source>
</evidence>
<dbReference type="Proteomes" id="UP000078541">
    <property type="component" value="Unassembled WGS sequence"/>
</dbReference>
<dbReference type="InterPro" id="IPR049512">
    <property type="entry name" value="DJR-like_dom"/>
</dbReference>
<reference evidence="2 3" key="1">
    <citation type="submission" date="2016-03" db="EMBL/GenBank/DDBJ databases">
        <title>Trachymyrmex septentrionalis WGS genome.</title>
        <authorList>
            <person name="Nygaard S."/>
            <person name="Hu H."/>
            <person name="Boomsma J."/>
            <person name="Zhang G."/>
        </authorList>
    </citation>
    <scope>NUCLEOTIDE SEQUENCE [LARGE SCALE GENOMIC DNA]</scope>
    <source>
        <strain evidence="2">Tsep2-gDNA-1</strain>
        <tissue evidence="2">Whole body</tissue>
    </source>
</reference>
<dbReference type="Pfam" id="PF21738">
    <property type="entry name" value="DJR-like_dom"/>
    <property type="match status" value="1"/>
</dbReference>
<evidence type="ECO:0000313" key="3">
    <source>
        <dbReference type="Proteomes" id="UP000078541"/>
    </source>
</evidence>
<organism evidence="2 3">
    <name type="scientific">Trachymyrmex septentrionalis</name>
    <dbReference type="NCBI Taxonomy" id="34720"/>
    <lineage>
        <taxon>Eukaryota</taxon>
        <taxon>Metazoa</taxon>
        <taxon>Ecdysozoa</taxon>
        <taxon>Arthropoda</taxon>
        <taxon>Hexapoda</taxon>
        <taxon>Insecta</taxon>
        <taxon>Pterygota</taxon>
        <taxon>Neoptera</taxon>
        <taxon>Endopterygota</taxon>
        <taxon>Hymenoptera</taxon>
        <taxon>Apocrita</taxon>
        <taxon>Aculeata</taxon>
        <taxon>Formicoidea</taxon>
        <taxon>Formicidae</taxon>
        <taxon>Myrmicinae</taxon>
        <taxon>Trachymyrmex</taxon>
    </lineage>
</organism>
<gene>
    <name evidence="2" type="ORF">ALC56_05559</name>
</gene>
<name>A0A151JXN4_9HYME</name>
<dbReference type="AlphaFoldDB" id="A0A151JXN4"/>
<dbReference type="EMBL" id="KQ981546">
    <property type="protein sequence ID" value="KYN40032.1"/>
    <property type="molecule type" value="Genomic_DNA"/>
</dbReference>
<sequence>MENPVMEPEIELFKVQWRMPHVALNDINAVSIGKSLSEHEFLLVGSVRVSSVIEYDQAFIQRTPTILFFRGDLEFIEIKRQL</sequence>
<feature type="domain" description="Double jelly roll-like" evidence="1">
    <location>
        <begin position="4"/>
        <end position="44"/>
    </location>
</feature>
<keyword evidence="3" id="KW-1185">Reference proteome</keyword>
<evidence type="ECO:0000259" key="1">
    <source>
        <dbReference type="Pfam" id="PF21738"/>
    </source>
</evidence>